<keyword evidence="1" id="KW-1133">Transmembrane helix</keyword>
<evidence type="ECO:0000313" key="2">
    <source>
        <dbReference type="EMBL" id="GGE17281.1"/>
    </source>
</evidence>
<keyword evidence="3" id="KW-1185">Reference proteome</keyword>
<sequence length="90" mass="9832">MTALVVLLCVAAMLGLLIWTIQLWFAYRKSEGDDKVLVHAKIQYAIGGCFAVMTTYNLLVEGNYLKVGLYALLTVSIIAIGIHKKKSVSG</sequence>
<evidence type="ECO:0000313" key="3">
    <source>
        <dbReference type="Proteomes" id="UP000625210"/>
    </source>
</evidence>
<gene>
    <name evidence="2" type="ORF">GCM10011571_18690</name>
</gene>
<keyword evidence="1" id="KW-0472">Membrane</keyword>
<name>A0A8J2VGL1_9BACL</name>
<reference evidence="2" key="1">
    <citation type="journal article" date="2014" name="Int. J. Syst. Evol. Microbiol.">
        <title>Complete genome sequence of Corynebacterium casei LMG S-19264T (=DSM 44701T), isolated from a smear-ripened cheese.</title>
        <authorList>
            <consortium name="US DOE Joint Genome Institute (JGI-PGF)"/>
            <person name="Walter F."/>
            <person name="Albersmeier A."/>
            <person name="Kalinowski J."/>
            <person name="Ruckert C."/>
        </authorList>
    </citation>
    <scope>NUCLEOTIDE SEQUENCE</scope>
    <source>
        <strain evidence="2">CGMCC 1.15179</strain>
    </source>
</reference>
<accession>A0A8J2VGL1</accession>
<protein>
    <submittedName>
        <fullName evidence="2">Uncharacterized protein</fullName>
    </submittedName>
</protein>
<dbReference type="AlphaFoldDB" id="A0A8J2VGL1"/>
<dbReference type="EMBL" id="BMHQ01000006">
    <property type="protein sequence ID" value="GGE17281.1"/>
    <property type="molecule type" value="Genomic_DNA"/>
</dbReference>
<proteinExistence type="predicted"/>
<keyword evidence="1" id="KW-0812">Transmembrane</keyword>
<feature type="transmembrane region" description="Helical" evidence="1">
    <location>
        <begin position="6"/>
        <end position="26"/>
    </location>
</feature>
<dbReference type="Proteomes" id="UP000625210">
    <property type="component" value="Unassembled WGS sequence"/>
</dbReference>
<feature type="transmembrane region" description="Helical" evidence="1">
    <location>
        <begin position="38"/>
        <end position="58"/>
    </location>
</feature>
<evidence type="ECO:0000256" key="1">
    <source>
        <dbReference type="SAM" id="Phobius"/>
    </source>
</evidence>
<comment type="caution">
    <text evidence="2">The sequence shown here is derived from an EMBL/GenBank/DDBJ whole genome shotgun (WGS) entry which is preliminary data.</text>
</comment>
<reference evidence="2" key="2">
    <citation type="submission" date="2020-09" db="EMBL/GenBank/DDBJ databases">
        <authorList>
            <person name="Sun Q."/>
            <person name="Zhou Y."/>
        </authorList>
    </citation>
    <scope>NUCLEOTIDE SEQUENCE</scope>
    <source>
        <strain evidence="2">CGMCC 1.15179</strain>
    </source>
</reference>
<organism evidence="2 3">
    <name type="scientific">Marinithermofilum abyssi</name>
    <dbReference type="NCBI Taxonomy" id="1571185"/>
    <lineage>
        <taxon>Bacteria</taxon>
        <taxon>Bacillati</taxon>
        <taxon>Bacillota</taxon>
        <taxon>Bacilli</taxon>
        <taxon>Bacillales</taxon>
        <taxon>Thermoactinomycetaceae</taxon>
        <taxon>Marinithermofilum</taxon>
    </lineage>
</organism>
<feature type="transmembrane region" description="Helical" evidence="1">
    <location>
        <begin position="64"/>
        <end position="82"/>
    </location>
</feature>